<dbReference type="InterPro" id="IPR032644">
    <property type="entry name" value="HES-7_bHLH-O"/>
</dbReference>
<comment type="caution">
    <text evidence="8">The sequence shown here is derived from an EMBL/GenBank/DDBJ whole genome shotgun (WGS) entry which is preliminary data.</text>
</comment>
<keyword evidence="3" id="KW-0805">Transcription regulation</keyword>
<dbReference type="GO" id="GO:0005634">
    <property type="term" value="C:nucleus"/>
    <property type="evidence" value="ECO:0007669"/>
    <property type="project" value="UniProtKB-SubCell"/>
</dbReference>
<dbReference type="SMART" id="SM00353">
    <property type="entry name" value="HLH"/>
    <property type="match status" value="1"/>
</dbReference>
<organism evidence="8 9">
    <name type="scientific">Triplophysa rosa</name>
    <name type="common">Cave loach</name>
    <dbReference type="NCBI Taxonomy" id="992332"/>
    <lineage>
        <taxon>Eukaryota</taxon>
        <taxon>Metazoa</taxon>
        <taxon>Chordata</taxon>
        <taxon>Craniata</taxon>
        <taxon>Vertebrata</taxon>
        <taxon>Euteleostomi</taxon>
        <taxon>Actinopterygii</taxon>
        <taxon>Neopterygii</taxon>
        <taxon>Teleostei</taxon>
        <taxon>Ostariophysi</taxon>
        <taxon>Cypriniformes</taxon>
        <taxon>Nemacheilidae</taxon>
        <taxon>Triplophysa</taxon>
    </lineage>
</organism>
<dbReference type="AlphaFoldDB" id="A0A9W7WLI7"/>
<sequence length="273" mass="30111">AKTEGIKRKLKPVIEKKRRDRINHNLDALKDLLFKTTADTRLQNPKLEKADILDFAVQYIRRTSRKTETKVTSNQMDSKATKNQSVISISAVPITTDVQAYTADFCGRVNPSERKEASSTLKGNPGNNTTCASRVACEPEIQSVISQEKIVLSPSRQNYHKELVSHPESSLCGYNLSLSSHFNSPPSSPTFNGVFSPSNSPPHPSSFCLLPLSFPPSGTPSSLVATPFSLNRPVLMPEPILPRTAGDFTPPHSPVLPQEHFPLPAQSTWRPWS</sequence>
<keyword evidence="5" id="KW-0539">Nucleus</keyword>
<dbReference type="Proteomes" id="UP001059041">
    <property type="component" value="Linkage Group LG13"/>
</dbReference>
<dbReference type="EMBL" id="JAFHDT010000013">
    <property type="protein sequence ID" value="KAI7802023.1"/>
    <property type="molecule type" value="Genomic_DNA"/>
</dbReference>
<protein>
    <submittedName>
        <fullName evidence="8">Hairy-related 11</fullName>
    </submittedName>
</protein>
<dbReference type="GO" id="GO:0046983">
    <property type="term" value="F:protein dimerization activity"/>
    <property type="evidence" value="ECO:0007669"/>
    <property type="project" value="InterPro"/>
</dbReference>
<feature type="domain" description="BHLH" evidence="7">
    <location>
        <begin position="6"/>
        <end position="63"/>
    </location>
</feature>
<evidence type="ECO:0000313" key="9">
    <source>
        <dbReference type="Proteomes" id="UP001059041"/>
    </source>
</evidence>
<comment type="subcellular location">
    <subcellularLocation>
        <location evidence="1">Nucleus</location>
    </subcellularLocation>
</comment>
<dbReference type="InterPro" id="IPR036638">
    <property type="entry name" value="HLH_DNA-bd_sf"/>
</dbReference>
<proteinExistence type="predicted"/>
<feature type="non-terminal residue" evidence="8">
    <location>
        <position position="273"/>
    </location>
</feature>
<feature type="region of interest" description="Disordered" evidence="6">
    <location>
        <begin position="244"/>
        <end position="273"/>
    </location>
</feature>
<dbReference type="CDD" id="cd11462">
    <property type="entry name" value="bHLH-O_HES7"/>
    <property type="match status" value="1"/>
</dbReference>
<evidence type="ECO:0000256" key="6">
    <source>
        <dbReference type="SAM" id="MobiDB-lite"/>
    </source>
</evidence>
<evidence type="ECO:0000256" key="4">
    <source>
        <dbReference type="ARBA" id="ARBA00023163"/>
    </source>
</evidence>
<dbReference type="PANTHER" id="PTHR10985">
    <property type="entry name" value="BASIC HELIX-LOOP-HELIX TRANSCRIPTION FACTOR, HES-RELATED"/>
    <property type="match status" value="1"/>
</dbReference>
<evidence type="ECO:0000256" key="3">
    <source>
        <dbReference type="ARBA" id="ARBA00023015"/>
    </source>
</evidence>
<dbReference type="Gene3D" id="4.10.280.10">
    <property type="entry name" value="Helix-loop-helix DNA-binding domain"/>
    <property type="match status" value="1"/>
</dbReference>
<accession>A0A9W7WLI7</accession>
<keyword evidence="2" id="KW-0678">Repressor</keyword>
<dbReference type="PROSITE" id="PS50888">
    <property type="entry name" value="BHLH"/>
    <property type="match status" value="1"/>
</dbReference>
<dbReference type="InterPro" id="IPR011598">
    <property type="entry name" value="bHLH_dom"/>
</dbReference>
<evidence type="ECO:0000313" key="8">
    <source>
        <dbReference type="EMBL" id="KAI7802023.1"/>
    </source>
</evidence>
<name>A0A9W7WLI7_TRIRA</name>
<keyword evidence="9" id="KW-1185">Reference proteome</keyword>
<evidence type="ECO:0000256" key="5">
    <source>
        <dbReference type="ARBA" id="ARBA00023242"/>
    </source>
</evidence>
<reference evidence="8" key="1">
    <citation type="submission" date="2021-02" db="EMBL/GenBank/DDBJ databases">
        <title>Comparative genomics reveals that relaxation of natural selection precedes convergent phenotypic evolution of cavefish.</title>
        <authorList>
            <person name="Peng Z."/>
        </authorList>
    </citation>
    <scope>NUCLEOTIDE SEQUENCE</scope>
    <source>
        <tissue evidence="8">Muscle</tissue>
    </source>
</reference>
<evidence type="ECO:0000259" key="7">
    <source>
        <dbReference type="PROSITE" id="PS50888"/>
    </source>
</evidence>
<evidence type="ECO:0000256" key="1">
    <source>
        <dbReference type="ARBA" id="ARBA00004123"/>
    </source>
</evidence>
<dbReference type="InterPro" id="IPR050370">
    <property type="entry name" value="HES_HEY"/>
</dbReference>
<keyword evidence="4" id="KW-0804">Transcription</keyword>
<dbReference type="Pfam" id="PF00010">
    <property type="entry name" value="HLH"/>
    <property type="match status" value="1"/>
</dbReference>
<dbReference type="SUPFAM" id="SSF47459">
    <property type="entry name" value="HLH, helix-loop-helix DNA-binding domain"/>
    <property type="match status" value="1"/>
</dbReference>
<evidence type="ECO:0000256" key="2">
    <source>
        <dbReference type="ARBA" id="ARBA00022491"/>
    </source>
</evidence>
<gene>
    <name evidence="8" type="ORF">IRJ41_021071</name>
</gene>